<evidence type="ECO:0000256" key="1">
    <source>
        <dbReference type="SAM" id="MobiDB-lite"/>
    </source>
</evidence>
<accession>A0A803NDD5</accession>
<proteinExistence type="predicted"/>
<evidence type="ECO:0000313" key="3">
    <source>
        <dbReference type="Proteomes" id="UP000596660"/>
    </source>
</evidence>
<protein>
    <submittedName>
        <fullName evidence="2">Uncharacterized protein</fullName>
    </submittedName>
</protein>
<keyword evidence="3" id="KW-1185">Reference proteome</keyword>
<dbReference type="AlphaFoldDB" id="A0A803NDD5"/>
<reference evidence="2" key="1">
    <citation type="journal article" date="2017" name="Nature">
        <title>The genome of Chenopodium quinoa.</title>
        <authorList>
            <person name="Jarvis D.E."/>
            <person name="Ho Y.S."/>
            <person name="Lightfoot D.J."/>
            <person name="Schmoeckel S.M."/>
            <person name="Li B."/>
            <person name="Borm T.J.A."/>
            <person name="Ohyanagi H."/>
            <person name="Mineta K."/>
            <person name="Michell C.T."/>
            <person name="Saber N."/>
            <person name="Kharbatia N.M."/>
            <person name="Rupper R.R."/>
            <person name="Sharp A.R."/>
            <person name="Dally N."/>
            <person name="Boughton B.A."/>
            <person name="Woo Y.H."/>
            <person name="Gao G."/>
            <person name="Schijlen E.G.W.M."/>
            <person name="Guo X."/>
            <person name="Momin A.A."/>
            <person name="Negrao S."/>
            <person name="Al-Babili S."/>
            <person name="Gehring C."/>
            <person name="Roessner U."/>
            <person name="Jung C."/>
            <person name="Murphy K."/>
            <person name="Arold S.T."/>
            <person name="Gojobori T."/>
            <person name="van der Linden C.G."/>
            <person name="van Loo E.N."/>
            <person name="Jellen E.N."/>
            <person name="Maughan P.J."/>
            <person name="Tester M."/>
        </authorList>
    </citation>
    <scope>NUCLEOTIDE SEQUENCE [LARGE SCALE GENOMIC DNA]</scope>
    <source>
        <strain evidence="2">cv. PI 614886</strain>
    </source>
</reference>
<feature type="region of interest" description="Disordered" evidence="1">
    <location>
        <begin position="78"/>
        <end position="129"/>
    </location>
</feature>
<dbReference type="Gramene" id="AUR62044126-RA">
    <property type="protein sequence ID" value="AUR62044126-RA:cds"/>
    <property type="gene ID" value="AUR62044126"/>
</dbReference>
<sequence length="129" mass="14538">MRIQDVHQRKEELIRERLNEKTEKQLDKGYEREDSEKAVNNLVVGSDRGETDDGLSTLIDHKMSTGSSAVGKVSAVDVAESSTPNVDNDKPTHRTSAPQSYDISPYQCSDDEEDEVDRIQNKKFVPTWA</sequence>
<reference evidence="2" key="2">
    <citation type="submission" date="2021-03" db="UniProtKB">
        <authorList>
            <consortium name="EnsemblPlants"/>
        </authorList>
    </citation>
    <scope>IDENTIFICATION</scope>
</reference>
<dbReference type="EnsemblPlants" id="AUR62044126-RA">
    <property type="protein sequence ID" value="AUR62044126-RA:cds"/>
    <property type="gene ID" value="AUR62044126"/>
</dbReference>
<dbReference type="Proteomes" id="UP000596660">
    <property type="component" value="Unplaced"/>
</dbReference>
<organism evidence="2 3">
    <name type="scientific">Chenopodium quinoa</name>
    <name type="common">Quinoa</name>
    <dbReference type="NCBI Taxonomy" id="63459"/>
    <lineage>
        <taxon>Eukaryota</taxon>
        <taxon>Viridiplantae</taxon>
        <taxon>Streptophyta</taxon>
        <taxon>Embryophyta</taxon>
        <taxon>Tracheophyta</taxon>
        <taxon>Spermatophyta</taxon>
        <taxon>Magnoliopsida</taxon>
        <taxon>eudicotyledons</taxon>
        <taxon>Gunneridae</taxon>
        <taxon>Pentapetalae</taxon>
        <taxon>Caryophyllales</taxon>
        <taxon>Chenopodiaceae</taxon>
        <taxon>Chenopodioideae</taxon>
        <taxon>Atripliceae</taxon>
        <taxon>Chenopodium</taxon>
    </lineage>
</organism>
<name>A0A803NDD5_CHEQI</name>
<evidence type="ECO:0000313" key="2">
    <source>
        <dbReference type="EnsemblPlants" id="AUR62044126-RA:cds"/>
    </source>
</evidence>